<keyword evidence="5" id="KW-0175">Coiled coil</keyword>
<evidence type="ECO:0000256" key="8">
    <source>
        <dbReference type="ARBA" id="ARBA00046129"/>
    </source>
</evidence>
<dbReference type="InterPro" id="IPR015418">
    <property type="entry name" value="Eaf6"/>
</dbReference>
<dbReference type="PANTHER" id="PTHR13476">
    <property type="entry name" value="CHROMATIN MODIFICATION-RELATED PROTEIN MEAF6"/>
    <property type="match status" value="1"/>
</dbReference>
<evidence type="ECO:0000313" key="11">
    <source>
        <dbReference type="Proteomes" id="UP000694555"/>
    </source>
</evidence>
<evidence type="ECO:0000256" key="5">
    <source>
        <dbReference type="ARBA" id="ARBA00023054"/>
    </source>
</evidence>
<evidence type="ECO:0000256" key="7">
    <source>
        <dbReference type="ARBA" id="ARBA00023242"/>
    </source>
</evidence>
<evidence type="ECO:0000256" key="1">
    <source>
        <dbReference type="ARBA" id="ARBA00010916"/>
    </source>
</evidence>
<keyword evidence="9" id="KW-0995">Kinetochore</keyword>
<accession>A0A8C0B8G7</accession>
<evidence type="ECO:0000256" key="9">
    <source>
        <dbReference type="RuleBase" id="RU368022"/>
    </source>
</evidence>
<keyword evidence="9" id="KW-0158">Chromosome</keyword>
<evidence type="ECO:0000256" key="3">
    <source>
        <dbReference type="ARBA" id="ARBA00022853"/>
    </source>
</evidence>
<evidence type="ECO:0000313" key="10">
    <source>
        <dbReference type="Ensembl" id="ENSBJAP00000013435.1"/>
    </source>
</evidence>
<keyword evidence="6 9" id="KW-0804">Transcription</keyword>
<dbReference type="GO" id="GO:0035267">
    <property type="term" value="C:NuA4 histone acetyltransferase complex"/>
    <property type="evidence" value="ECO:0007669"/>
    <property type="project" value="UniProtKB-UniRule"/>
</dbReference>
<comment type="similarity">
    <text evidence="1 9">Belongs to the EAF6 family.</text>
</comment>
<keyword evidence="4 9" id="KW-0805">Transcription regulation</keyword>
<keyword evidence="3 9" id="KW-0156">Chromatin regulator</keyword>
<sequence length="137" mass="14870">IYAFEGSYLEDTQMYGNIIRGWDPDVPVPPRVPVPVPVPLPSPCCSSAVTRAAAVSALAGVQDQLIEKRKSLSHFSQNLERTTLLPTIQLCLQLSGSVLQLTPASCTSQQSGTVRNRSKVELPFLSKPLCQARVYCA</sequence>
<reference evidence="10" key="1">
    <citation type="submission" date="2025-08" db="UniProtKB">
        <authorList>
            <consortium name="Ensembl"/>
        </authorList>
    </citation>
    <scope>IDENTIFICATION</scope>
</reference>
<dbReference type="AlphaFoldDB" id="A0A8C0B8G7"/>
<keyword evidence="9" id="KW-0137">Centromere</keyword>
<proteinExistence type="inferred from homology"/>
<reference evidence="10" key="2">
    <citation type="submission" date="2025-09" db="UniProtKB">
        <authorList>
            <consortium name="Ensembl"/>
        </authorList>
    </citation>
    <scope>IDENTIFICATION</scope>
</reference>
<comment type="subunit">
    <text evidence="9">Component of the NuA4 histone acetyltransferase complex. Component of the hbo1 complex. Component of the moz/morf complex.</text>
</comment>
<evidence type="ECO:0000256" key="4">
    <source>
        <dbReference type="ARBA" id="ARBA00023015"/>
    </source>
</evidence>
<name>A0A8C0B8G7_9AVES</name>
<keyword evidence="7 9" id="KW-0539">Nucleus</keyword>
<comment type="function">
    <text evidence="8 9">Component of the NuA4 histone acetyltransferase complex which is involved in transcriptional activation of select genes principally by acetylation of nucleosomal histone H4 and H2A. This modification may both alter nucleosome - DNA interactions and promote interaction of the modified histones with other proteins which positively regulate transcription. Component of HBO1 complexes, which specifically mediate acetylation of histone H3 at 'Lys-14' (H3K14ac), and have reduced activity toward histone H4. Component of the MOZ/MORF complex which has a histone H3 acetyltransferase activity.</text>
</comment>
<keyword evidence="11" id="KW-1185">Reference proteome</keyword>
<comment type="subcellular location">
    <subcellularLocation>
        <location evidence="9">Nucleus</location>
        <location evidence="9">Nucleolus</location>
    </subcellularLocation>
    <subcellularLocation>
        <location evidence="9">Chromosome</location>
        <location evidence="9">Centromere</location>
        <location evidence="9">Kinetochore</location>
    </subcellularLocation>
</comment>
<dbReference type="GO" id="GO:0000776">
    <property type="term" value="C:kinetochore"/>
    <property type="evidence" value="ECO:0007669"/>
    <property type="project" value="UniProtKB-UniRule"/>
</dbReference>
<dbReference type="Pfam" id="PF09340">
    <property type="entry name" value="NuA4"/>
    <property type="match status" value="1"/>
</dbReference>
<keyword evidence="9" id="KW-0010">Activator</keyword>
<evidence type="ECO:0000256" key="2">
    <source>
        <dbReference type="ARBA" id="ARBA00019141"/>
    </source>
</evidence>
<protein>
    <recommendedName>
        <fullName evidence="2 9">Chromatin modification-related protein MEAF6</fullName>
    </recommendedName>
</protein>
<evidence type="ECO:0000256" key="6">
    <source>
        <dbReference type="ARBA" id="ARBA00023163"/>
    </source>
</evidence>
<dbReference type="GO" id="GO:0006325">
    <property type="term" value="P:chromatin organization"/>
    <property type="evidence" value="ECO:0007669"/>
    <property type="project" value="UniProtKB-KW"/>
</dbReference>
<dbReference type="GO" id="GO:0005730">
    <property type="term" value="C:nucleolus"/>
    <property type="evidence" value="ECO:0007669"/>
    <property type="project" value="UniProtKB-SubCell"/>
</dbReference>
<dbReference type="GO" id="GO:0070776">
    <property type="term" value="C:MOZ/MORF histone acetyltransferase complex"/>
    <property type="evidence" value="ECO:0007669"/>
    <property type="project" value="UniProtKB-UniRule"/>
</dbReference>
<organism evidence="10 11">
    <name type="scientific">Buteo japonicus</name>
    <dbReference type="NCBI Taxonomy" id="224669"/>
    <lineage>
        <taxon>Eukaryota</taxon>
        <taxon>Metazoa</taxon>
        <taxon>Chordata</taxon>
        <taxon>Craniata</taxon>
        <taxon>Vertebrata</taxon>
        <taxon>Euteleostomi</taxon>
        <taxon>Archelosauria</taxon>
        <taxon>Archosauria</taxon>
        <taxon>Dinosauria</taxon>
        <taxon>Saurischia</taxon>
        <taxon>Theropoda</taxon>
        <taxon>Coelurosauria</taxon>
        <taxon>Aves</taxon>
        <taxon>Neognathae</taxon>
        <taxon>Neoaves</taxon>
        <taxon>Telluraves</taxon>
        <taxon>Accipitrimorphae</taxon>
        <taxon>Accipitriformes</taxon>
        <taxon>Accipitridae</taxon>
        <taxon>Accipitrinae</taxon>
        <taxon>Buteo</taxon>
    </lineage>
</organism>
<dbReference type="Ensembl" id="ENSBJAT00000013800.1">
    <property type="protein sequence ID" value="ENSBJAP00000013435.1"/>
    <property type="gene ID" value="ENSBJAG00000008976.1"/>
</dbReference>
<dbReference type="Proteomes" id="UP000694555">
    <property type="component" value="Unplaced"/>
</dbReference>